<sequence>MLYSGDGADDVKARTLVALLGQINKTPFSSTLCAEEQLGYMVKTTPDATEDTLVRFQVFIQSTRSTDDIEARITKFLDESLGKILRDLSDDEFAQHVQRLVSDLEQEPSFLGHEAQQHWASILDGYYAFDGRAADIAQLRATTKADLLDFYTRAIHSSSPTRRKLSVHIRPQALEPGTEGERVTDIVAFKDALVAAPRAPPARPLGVAST</sequence>
<keyword evidence="3" id="KW-0482">Metalloprotease</keyword>
<dbReference type="GeneID" id="95982690"/>
<organism evidence="3 4">
    <name type="scientific">Vanrija albida</name>
    <dbReference type="NCBI Taxonomy" id="181172"/>
    <lineage>
        <taxon>Eukaryota</taxon>
        <taxon>Fungi</taxon>
        <taxon>Dikarya</taxon>
        <taxon>Basidiomycota</taxon>
        <taxon>Agaricomycotina</taxon>
        <taxon>Tremellomycetes</taxon>
        <taxon>Trichosporonales</taxon>
        <taxon>Trichosporonaceae</taxon>
        <taxon>Vanrija</taxon>
    </lineage>
</organism>
<evidence type="ECO:0000313" key="4">
    <source>
        <dbReference type="Proteomes" id="UP001565368"/>
    </source>
</evidence>
<dbReference type="InterPro" id="IPR050626">
    <property type="entry name" value="Peptidase_M16"/>
</dbReference>
<keyword evidence="3" id="KW-0645">Protease</keyword>
<dbReference type="PANTHER" id="PTHR43690:SF18">
    <property type="entry name" value="INSULIN-DEGRADING ENZYME-RELATED"/>
    <property type="match status" value="1"/>
</dbReference>
<dbReference type="GO" id="GO:0004222">
    <property type="term" value="F:metalloendopeptidase activity"/>
    <property type="evidence" value="ECO:0007669"/>
    <property type="project" value="UniProtKB-EC"/>
</dbReference>
<evidence type="ECO:0000259" key="2">
    <source>
        <dbReference type="Pfam" id="PF22456"/>
    </source>
</evidence>
<reference evidence="3 4" key="1">
    <citation type="submission" date="2023-08" db="EMBL/GenBank/DDBJ databases">
        <title>Annotated Genome Sequence of Vanrija albida AlHP1.</title>
        <authorList>
            <person name="Herzog R."/>
        </authorList>
    </citation>
    <scope>NUCLEOTIDE SEQUENCE [LARGE SCALE GENOMIC DNA]</scope>
    <source>
        <strain evidence="3 4">AlHP1</strain>
    </source>
</reference>
<keyword evidence="4" id="KW-1185">Reference proteome</keyword>
<dbReference type="EMBL" id="JBBXJM010000002">
    <property type="protein sequence ID" value="KAL1410705.1"/>
    <property type="molecule type" value="Genomic_DNA"/>
</dbReference>
<keyword evidence="1" id="KW-0479">Metal-binding</keyword>
<name>A0ABR3Q7T9_9TREE</name>
<evidence type="ECO:0000313" key="3">
    <source>
        <dbReference type="EMBL" id="KAL1410705.1"/>
    </source>
</evidence>
<feature type="domain" description="Coenzyme PQQ synthesis protein F-like C-terminal lobe" evidence="2">
    <location>
        <begin position="19"/>
        <end position="119"/>
    </location>
</feature>
<evidence type="ECO:0000256" key="1">
    <source>
        <dbReference type="ARBA" id="ARBA00022723"/>
    </source>
</evidence>
<dbReference type="Proteomes" id="UP001565368">
    <property type="component" value="Unassembled WGS sequence"/>
</dbReference>
<comment type="caution">
    <text evidence="3">The sequence shown here is derived from an EMBL/GenBank/DDBJ whole genome shotgun (WGS) entry which is preliminary data.</text>
</comment>
<keyword evidence="3" id="KW-0378">Hydrolase</keyword>
<dbReference type="InterPro" id="IPR054734">
    <property type="entry name" value="PqqF-like_C_4"/>
</dbReference>
<dbReference type="Pfam" id="PF22456">
    <property type="entry name" value="PqqF-like_C_4"/>
    <property type="match status" value="1"/>
</dbReference>
<dbReference type="EC" id="3.4.24.56" evidence="3"/>
<dbReference type="Gene3D" id="3.30.830.10">
    <property type="entry name" value="Metalloenzyme, LuxS/M16 peptidase-like"/>
    <property type="match status" value="1"/>
</dbReference>
<dbReference type="PANTHER" id="PTHR43690">
    <property type="entry name" value="NARDILYSIN"/>
    <property type="match status" value="1"/>
</dbReference>
<dbReference type="RefSeq" id="XP_069210649.1">
    <property type="nucleotide sequence ID" value="XM_069350263.1"/>
</dbReference>
<proteinExistence type="predicted"/>
<dbReference type="SUPFAM" id="SSF63411">
    <property type="entry name" value="LuxS/MPP-like metallohydrolase"/>
    <property type="match status" value="1"/>
</dbReference>
<accession>A0ABR3Q7T9</accession>
<gene>
    <name evidence="3" type="primary">STE23_3</name>
    <name evidence="3" type="ORF">Q8F55_001647</name>
</gene>
<protein>
    <submittedName>
        <fullName evidence="3">Metalloprotease</fullName>
        <ecNumber evidence="3">3.4.24.56</ecNumber>
    </submittedName>
</protein>
<dbReference type="InterPro" id="IPR011249">
    <property type="entry name" value="Metalloenz_LuxS/M16"/>
</dbReference>